<dbReference type="PANTHER" id="PTHR11579">
    <property type="entry name" value="PROTEIN-L-ISOASPARTATE O-METHYLTRANSFERASE"/>
    <property type="match status" value="1"/>
</dbReference>
<dbReference type="NCBIfam" id="NF001453">
    <property type="entry name" value="PRK00312.1"/>
    <property type="match status" value="1"/>
</dbReference>
<dbReference type="GO" id="GO:0032259">
    <property type="term" value="P:methylation"/>
    <property type="evidence" value="ECO:0007669"/>
    <property type="project" value="UniProtKB-KW"/>
</dbReference>
<dbReference type="EC" id="2.1.1.77" evidence="7"/>
<protein>
    <recommendedName>
        <fullName evidence="7">Protein-L-isoaspartate O-methyltransferase</fullName>
        <ecNumber evidence="7">2.1.1.77</ecNumber>
    </recommendedName>
    <alternativeName>
        <fullName evidence="7">L-isoaspartyl protein carboxyl methyltransferase</fullName>
    </alternativeName>
    <alternativeName>
        <fullName evidence="7">Protein L-isoaspartyl methyltransferase</fullName>
    </alternativeName>
    <alternativeName>
        <fullName evidence="7">Protein-beta-aspartate methyltransferase</fullName>
        <shortName evidence="7">PIMT</shortName>
    </alternativeName>
</protein>
<evidence type="ECO:0000256" key="5">
    <source>
        <dbReference type="ARBA" id="ARBA00022679"/>
    </source>
</evidence>
<proteinExistence type="inferred from homology"/>
<keyword evidence="6 7" id="KW-0949">S-adenosyl-L-methionine</keyword>
<dbReference type="GO" id="GO:0030091">
    <property type="term" value="P:protein repair"/>
    <property type="evidence" value="ECO:0007669"/>
    <property type="project" value="UniProtKB-UniRule"/>
</dbReference>
<comment type="caution">
    <text evidence="8">The sequence shown here is derived from an EMBL/GenBank/DDBJ whole genome shotgun (WGS) entry which is preliminary data.</text>
</comment>
<dbReference type="GO" id="GO:0004719">
    <property type="term" value="F:protein-L-isoaspartate (D-aspartate) O-methyltransferase activity"/>
    <property type="evidence" value="ECO:0007669"/>
    <property type="project" value="UniProtKB-UniRule"/>
</dbReference>
<dbReference type="OrthoDB" id="9810066at2"/>
<comment type="function">
    <text evidence="7">Catalyzes the methyl esterification of L-isoaspartyl residues in peptides and proteins that result from spontaneous decomposition of normal L-aspartyl and L-asparaginyl residues. It plays a role in the repair and/or degradation of damaged proteins.</text>
</comment>
<dbReference type="AlphaFoldDB" id="A0A0D8J6F5"/>
<dbReference type="HAMAP" id="MF_00090">
    <property type="entry name" value="PIMT"/>
    <property type="match status" value="1"/>
</dbReference>
<name>A0A0D8J6F5_9BACT</name>
<accession>A0A0D8J6F5</accession>
<dbReference type="STRING" id="1544798.LH29_18560"/>
<gene>
    <name evidence="7" type="primary">pcm</name>
    <name evidence="8" type="ORF">LH29_18560</name>
</gene>
<comment type="catalytic activity">
    <reaction evidence="7">
        <text>[protein]-L-isoaspartate + S-adenosyl-L-methionine = [protein]-L-isoaspartate alpha-methyl ester + S-adenosyl-L-homocysteine</text>
        <dbReference type="Rhea" id="RHEA:12705"/>
        <dbReference type="Rhea" id="RHEA-COMP:12143"/>
        <dbReference type="Rhea" id="RHEA-COMP:12144"/>
        <dbReference type="ChEBI" id="CHEBI:57856"/>
        <dbReference type="ChEBI" id="CHEBI:59789"/>
        <dbReference type="ChEBI" id="CHEBI:90596"/>
        <dbReference type="ChEBI" id="CHEBI:90598"/>
        <dbReference type="EC" id="2.1.1.77"/>
    </reaction>
</comment>
<evidence type="ECO:0000313" key="9">
    <source>
        <dbReference type="Proteomes" id="UP000032544"/>
    </source>
</evidence>
<organism evidence="8 9">
    <name type="scientific">Draconibacterium sediminis</name>
    <dbReference type="NCBI Taxonomy" id="1544798"/>
    <lineage>
        <taxon>Bacteria</taxon>
        <taxon>Pseudomonadati</taxon>
        <taxon>Bacteroidota</taxon>
        <taxon>Bacteroidia</taxon>
        <taxon>Marinilabiliales</taxon>
        <taxon>Prolixibacteraceae</taxon>
        <taxon>Draconibacterium</taxon>
    </lineage>
</organism>
<feature type="active site" evidence="7">
    <location>
        <position position="65"/>
    </location>
</feature>
<dbReference type="NCBIfam" id="TIGR00080">
    <property type="entry name" value="pimt"/>
    <property type="match status" value="1"/>
</dbReference>
<dbReference type="FunFam" id="3.40.50.150:FF:000010">
    <property type="entry name" value="Protein-L-isoaspartate O-methyltransferase"/>
    <property type="match status" value="1"/>
</dbReference>
<dbReference type="InterPro" id="IPR029063">
    <property type="entry name" value="SAM-dependent_MTases_sf"/>
</dbReference>
<keyword evidence="9" id="KW-1185">Reference proteome</keyword>
<evidence type="ECO:0000313" key="8">
    <source>
        <dbReference type="EMBL" id="KJF42550.1"/>
    </source>
</evidence>
<dbReference type="GO" id="GO:0005737">
    <property type="term" value="C:cytoplasm"/>
    <property type="evidence" value="ECO:0007669"/>
    <property type="project" value="UniProtKB-SubCell"/>
</dbReference>
<dbReference type="PANTHER" id="PTHR11579:SF0">
    <property type="entry name" value="PROTEIN-L-ISOASPARTATE(D-ASPARTATE) O-METHYLTRANSFERASE"/>
    <property type="match status" value="1"/>
</dbReference>
<evidence type="ECO:0000256" key="4">
    <source>
        <dbReference type="ARBA" id="ARBA00022603"/>
    </source>
</evidence>
<evidence type="ECO:0000256" key="2">
    <source>
        <dbReference type="ARBA" id="ARBA00005369"/>
    </source>
</evidence>
<comment type="subcellular location">
    <subcellularLocation>
        <location evidence="1 7">Cytoplasm</location>
    </subcellularLocation>
</comment>
<dbReference type="RefSeq" id="WP_045032339.1">
    <property type="nucleotide sequence ID" value="NZ_JRHC01000005.1"/>
</dbReference>
<comment type="similarity">
    <text evidence="2 7">Belongs to the methyltransferase superfamily. L-isoaspartyl/D-aspartyl protein methyltransferase family.</text>
</comment>
<evidence type="ECO:0000256" key="6">
    <source>
        <dbReference type="ARBA" id="ARBA00022691"/>
    </source>
</evidence>
<dbReference type="PROSITE" id="PS01279">
    <property type="entry name" value="PCMT"/>
    <property type="match status" value="1"/>
</dbReference>
<sequence length="216" mass="23803">MINETSRHKGLRKRLVEGLKVKGIRNPSVLEAIGNVPRHLFMDSGFINFAYKDQAFPIGAGQTISQPYTVGFQTQLLDVQKGEKILEVGTGSGYQAAVLVEMGAKVFTIERQKELYTKTHKFLPSIGYKPACFFGDGYKGLPDFAPFDKILVTAGAPLVPPELKMQLKIGGKLVVPVGSDKHQDMCEIVRTGENDFKMKKHGGFVFVPLLKGTVNF</sequence>
<evidence type="ECO:0000256" key="7">
    <source>
        <dbReference type="HAMAP-Rule" id="MF_00090"/>
    </source>
</evidence>
<dbReference type="Gene3D" id="3.40.50.150">
    <property type="entry name" value="Vaccinia Virus protein VP39"/>
    <property type="match status" value="1"/>
</dbReference>
<dbReference type="Pfam" id="PF01135">
    <property type="entry name" value="PCMT"/>
    <property type="match status" value="1"/>
</dbReference>
<dbReference type="InterPro" id="IPR000682">
    <property type="entry name" value="PCMT"/>
</dbReference>
<keyword evidence="3 7" id="KW-0963">Cytoplasm</keyword>
<dbReference type="PATRIC" id="fig|1544798.3.peg.3880"/>
<reference evidence="8 9" key="1">
    <citation type="submission" date="2014-09" db="EMBL/GenBank/DDBJ databases">
        <title>Draft Genome Sequence of Draconibacterium sp. JN14CK-3.</title>
        <authorList>
            <person name="Dong C."/>
            <person name="Lai Q."/>
            <person name="Shao Z."/>
        </authorList>
    </citation>
    <scope>NUCLEOTIDE SEQUENCE [LARGE SCALE GENOMIC DNA]</scope>
    <source>
        <strain evidence="8 9">JN14CK-3</strain>
    </source>
</reference>
<evidence type="ECO:0000256" key="1">
    <source>
        <dbReference type="ARBA" id="ARBA00004496"/>
    </source>
</evidence>
<keyword evidence="5 7" id="KW-0808">Transferase</keyword>
<dbReference type="Proteomes" id="UP000032544">
    <property type="component" value="Unassembled WGS sequence"/>
</dbReference>
<evidence type="ECO:0000256" key="3">
    <source>
        <dbReference type="ARBA" id="ARBA00022490"/>
    </source>
</evidence>
<dbReference type="EMBL" id="JRHC01000005">
    <property type="protein sequence ID" value="KJF42550.1"/>
    <property type="molecule type" value="Genomic_DNA"/>
</dbReference>
<dbReference type="SUPFAM" id="SSF53335">
    <property type="entry name" value="S-adenosyl-L-methionine-dependent methyltransferases"/>
    <property type="match status" value="1"/>
</dbReference>
<keyword evidence="4 7" id="KW-0489">Methyltransferase</keyword>